<dbReference type="InterPro" id="IPR026444">
    <property type="entry name" value="Secre_tail"/>
</dbReference>
<dbReference type="SUPFAM" id="SSF49899">
    <property type="entry name" value="Concanavalin A-like lectins/glucanases"/>
    <property type="match status" value="1"/>
</dbReference>
<dbReference type="Pfam" id="PF13385">
    <property type="entry name" value="Laminin_G_3"/>
    <property type="match status" value="1"/>
</dbReference>
<reference evidence="2" key="1">
    <citation type="submission" date="2022-05" db="EMBL/GenBank/DDBJ databases">
        <authorList>
            <person name="Park J.-S."/>
        </authorList>
    </citation>
    <scope>NUCLEOTIDE SEQUENCE</scope>
    <source>
        <strain evidence="2">2012CJ34-3</strain>
    </source>
</reference>
<dbReference type="Proteomes" id="UP001165381">
    <property type="component" value="Unassembled WGS sequence"/>
</dbReference>
<dbReference type="NCBIfam" id="TIGR04183">
    <property type="entry name" value="Por_Secre_tail"/>
    <property type="match status" value="1"/>
</dbReference>
<dbReference type="InterPro" id="IPR013320">
    <property type="entry name" value="ConA-like_dom_sf"/>
</dbReference>
<keyword evidence="3" id="KW-1185">Reference proteome</keyword>
<dbReference type="Gene3D" id="2.60.120.200">
    <property type="match status" value="1"/>
</dbReference>
<dbReference type="RefSeq" id="WP_249973863.1">
    <property type="nucleotide sequence ID" value="NZ_JAMFLZ010000009.1"/>
</dbReference>
<keyword evidence="1" id="KW-0732">Signal</keyword>
<evidence type="ECO:0000256" key="1">
    <source>
        <dbReference type="ARBA" id="ARBA00022729"/>
    </source>
</evidence>
<sequence length="1085" mass="119737">MRTIIQSLKKGVFFILLFILFGNILHAQLHSPPSCGENFTLDWSSTPIASNEFNWLTQGALTNTFSNVDNSGIDFTVTFTGETGTFDIWDGSQTPKVGFSATPSYENLDLKTSGFSSTGITCTITFSTPIYALSFDLSHVNSNGTNGDMYTITATTTSGGTIYPTFTSSATPSYTANNATGVVDANASSTSGTDAIVGVNFLDNDYITSVTFLWQNCSTCSPNVTHGSGLGNFSFCIPQTLDFDGVNDYIDRTAFLGGKSEATMMTWFKLDNGFNGGEIMGQRNFRLYVDSNKRLKAFIKTSAGSNIDSPDTVTLSENLWYHAALKFDGNTGVIDLYLNGSSVWNYPNSSLTGTTLNNDAAWNSDHDFEIGRNTELDNNYFEGSIYETRVYNKALTLNQLHRQINQEIEDNAGNVRGTVIPKDIEGLQWNDLELYYKMGIIETGYTPDESNSNVDGHLNNMRTYQERTAPLPYTTTLSCSGDWSNTNNWTHGDVWDITGSHPECAIVHIQGNMETSTNHSMVGLILDNGSKLEVNGDSGLFNSWYLKLDGDIDLQGESQLVQEAESTLDITSAGTLERDQQGTKDFYTYNYWSSPVGVSNTTSNNNSYTLPDVLSDGTIANTPLPIAFVSGYNGTSGTPGTTPVGIASYWIWKYANKLTDDYASWQHVRNSGTLFAGEGYTMKGVDNSATSFTEEQNYVFNGKPHNGDITLTLSAGNDYLVGNPYASAIDGNEFILDNINDGAGRATTNIIDGTLYFWDHFAGNTHVLREYQGGYATYTLMGGIKAVSTDARINASGQIGTKVPQQYIPVSQGFFVTADAGGTVSFKNSQRAFKTETSDPSLFLKGKKEKSNTAKTDTDDRQKIRLMLDSPKGYHRQLLVGVDPYATNNIDKGYDAPLIENNVEDLFWIFNNKNFVIQAVNNFDDNQILPLGVKINQEGLATIKIDELENIDSDKAIYLHDKELNIYHDLKENKYDIHLAAGEYLNRFELTFSKASESLSTDEANKNPIEVYFSNDEMNVVIHNPNSQLIESVEMINILGQSLFKFKIKSNDDYLKYKASQMKTGAYILKIETEYGKLSKKVLIN</sequence>
<evidence type="ECO:0000313" key="3">
    <source>
        <dbReference type="Proteomes" id="UP001165381"/>
    </source>
</evidence>
<name>A0ABT0QHH3_9FLAO</name>
<protein>
    <submittedName>
        <fullName evidence="2">T9SS type A sorting domain-containing protein</fullName>
    </submittedName>
</protein>
<evidence type="ECO:0000313" key="2">
    <source>
        <dbReference type="EMBL" id="MCL6296451.1"/>
    </source>
</evidence>
<accession>A0ABT0QHH3</accession>
<dbReference type="EMBL" id="JAMFLZ010000009">
    <property type="protein sequence ID" value="MCL6296451.1"/>
    <property type="molecule type" value="Genomic_DNA"/>
</dbReference>
<comment type="caution">
    <text evidence="2">The sequence shown here is derived from an EMBL/GenBank/DDBJ whole genome shotgun (WGS) entry which is preliminary data.</text>
</comment>
<proteinExistence type="predicted"/>
<gene>
    <name evidence="2" type="ORF">M3P09_15670</name>
</gene>
<organism evidence="2 3">
    <name type="scientific">Jejuia spongiicola</name>
    <dbReference type="NCBI Taxonomy" id="2942207"/>
    <lineage>
        <taxon>Bacteria</taxon>
        <taxon>Pseudomonadati</taxon>
        <taxon>Bacteroidota</taxon>
        <taxon>Flavobacteriia</taxon>
        <taxon>Flavobacteriales</taxon>
        <taxon>Flavobacteriaceae</taxon>
        <taxon>Jejuia</taxon>
    </lineage>
</organism>